<feature type="transmembrane region" description="Helical" evidence="1">
    <location>
        <begin position="154"/>
        <end position="174"/>
    </location>
</feature>
<evidence type="ECO:0000313" key="2">
    <source>
        <dbReference type="EMBL" id="QAA32901.1"/>
    </source>
</evidence>
<dbReference type="RefSeq" id="WP_128213634.1">
    <property type="nucleotide sequence ID" value="NZ_CP025746.1"/>
</dbReference>
<feature type="transmembrane region" description="Helical" evidence="1">
    <location>
        <begin position="20"/>
        <end position="40"/>
    </location>
</feature>
<accession>A0A410DUZ5</accession>
<evidence type="ECO:0008006" key="4">
    <source>
        <dbReference type="Google" id="ProtNLM"/>
    </source>
</evidence>
<proteinExistence type="predicted"/>
<gene>
    <name evidence="2" type="ORF">C1I91_15340</name>
</gene>
<organism evidence="2 3">
    <name type="scientific">Clostridium manihotivorum</name>
    <dbReference type="NCBI Taxonomy" id="2320868"/>
    <lineage>
        <taxon>Bacteria</taxon>
        <taxon>Bacillati</taxon>
        <taxon>Bacillota</taxon>
        <taxon>Clostridia</taxon>
        <taxon>Eubacteriales</taxon>
        <taxon>Clostridiaceae</taxon>
        <taxon>Clostridium</taxon>
    </lineage>
</organism>
<keyword evidence="1" id="KW-0812">Transmembrane</keyword>
<protein>
    <recommendedName>
        <fullName evidence="4">ABC-2 family transporter protein</fullName>
    </recommendedName>
</protein>
<evidence type="ECO:0000256" key="1">
    <source>
        <dbReference type="SAM" id="Phobius"/>
    </source>
</evidence>
<dbReference type="KEGG" id="cmah:C1I91_15340"/>
<dbReference type="EMBL" id="CP025746">
    <property type="protein sequence ID" value="QAA32901.1"/>
    <property type="molecule type" value="Genomic_DNA"/>
</dbReference>
<name>A0A410DUZ5_9CLOT</name>
<feature type="transmembrane region" description="Helical" evidence="1">
    <location>
        <begin position="60"/>
        <end position="78"/>
    </location>
</feature>
<feature type="transmembrane region" description="Helical" evidence="1">
    <location>
        <begin position="186"/>
        <end position="206"/>
    </location>
</feature>
<keyword evidence="1" id="KW-0472">Membrane</keyword>
<evidence type="ECO:0000313" key="3">
    <source>
        <dbReference type="Proteomes" id="UP000286268"/>
    </source>
</evidence>
<dbReference type="OrthoDB" id="1905885at2"/>
<dbReference type="AlphaFoldDB" id="A0A410DUZ5"/>
<keyword evidence="1" id="KW-1133">Transmembrane helix</keyword>
<feature type="transmembrane region" description="Helical" evidence="1">
    <location>
        <begin position="233"/>
        <end position="251"/>
    </location>
</feature>
<reference evidence="2 3" key="1">
    <citation type="submission" date="2018-01" db="EMBL/GenBank/DDBJ databases">
        <title>Genome Sequencing and Assembly of Anaerobacter polyendosporus strain CT4.</title>
        <authorList>
            <person name="Tachaapaikoon C."/>
            <person name="Sutheeworapong S."/>
            <person name="Jenjaroenpun P."/>
            <person name="Wongsurawat T."/>
            <person name="Nookeaw I."/>
            <person name="Cheawchanlertfa P."/>
            <person name="Kosugi A."/>
            <person name="Cheevadhanarak S."/>
            <person name="Ratanakhanokchai K."/>
        </authorList>
    </citation>
    <scope>NUCLEOTIDE SEQUENCE [LARGE SCALE GENOMIC DNA]</scope>
    <source>
        <strain evidence="2 3">CT4</strain>
    </source>
</reference>
<feature type="transmembrane region" description="Helical" evidence="1">
    <location>
        <begin position="99"/>
        <end position="128"/>
    </location>
</feature>
<sequence>MKFYFKQEMRRALYSKNMIIAIVLSCICMFSGILLGNFYVEKKDAVYYFMLAHSLGRTSLLSLLGPVIVSLPFAASFLEDKDSGFLKLILLKISRKKYLLTRIISNAIAGALSITVPLIIVFIFYSLIYGVKTGGMAAGKYAGDLDWLSVNKPVLFVIVILVLSFIFGIVISTLGLGLSTVIKSKYLTIILPFLFSIFTGTVFQYFGINKIFDFELAGLFDFNLTGLVNLRHILLYDSILCLLGILLFVNFSRGKNGDKIE</sequence>
<dbReference type="Proteomes" id="UP000286268">
    <property type="component" value="Chromosome"/>
</dbReference>
<keyword evidence="3" id="KW-1185">Reference proteome</keyword>